<protein>
    <submittedName>
        <fullName evidence="5">tRNA guanosine-2-O-methyltransferase TRM11</fullName>
    </submittedName>
</protein>
<dbReference type="AlphaFoldDB" id="A0A1J4MYX4"/>
<organism evidence="5 6">
    <name type="scientific">Cryptosporidium andersoni</name>
    <dbReference type="NCBI Taxonomy" id="117008"/>
    <lineage>
        <taxon>Eukaryota</taxon>
        <taxon>Sar</taxon>
        <taxon>Alveolata</taxon>
        <taxon>Apicomplexa</taxon>
        <taxon>Conoidasida</taxon>
        <taxon>Coccidia</taxon>
        <taxon>Eucoccidiorida</taxon>
        <taxon>Eimeriorina</taxon>
        <taxon>Cryptosporidiidae</taxon>
        <taxon>Cryptosporidium</taxon>
    </lineage>
</organism>
<feature type="domain" description="Ribosomal RNA large subunit methyltransferase K/L-like methyltransferase" evidence="3">
    <location>
        <begin position="238"/>
        <end position="288"/>
    </location>
</feature>
<dbReference type="InterPro" id="IPR029063">
    <property type="entry name" value="SAM-dependent_MTases_sf"/>
</dbReference>
<evidence type="ECO:0000256" key="2">
    <source>
        <dbReference type="ARBA" id="ARBA00022679"/>
    </source>
</evidence>
<dbReference type="GeneID" id="92367534"/>
<dbReference type="GO" id="GO:0043527">
    <property type="term" value="C:tRNA methyltransferase complex"/>
    <property type="evidence" value="ECO:0007669"/>
    <property type="project" value="UniProtKB-ARBA"/>
</dbReference>
<dbReference type="RefSeq" id="XP_067070138.1">
    <property type="nucleotide sequence ID" value="XM_067213576.1"/>
</dbReference>
<dbReference type="InterPro" id="IPR002052">
    <property type="entry name" value="DNA_methylase_N6_adenine_CS"/>
</dbReference>
<evidence type="ECO:0000259" key="4">
    <source>
        <dbReference type="Pfam" id="PF25904"/>
    </source>
</evidence>
<dbReference type="GO" id="GO:0032259">
    <property type="term" value="P:methylation"/>
    <property type="evidence" value="ECO:0007669"/>
    <property type="project" value="UniProtKB-KW"/>
</dbReference>
<evidence type="ECO:0000313" key="5">
    <source>
        <dbReference type="EMBL" id="OII78292.1"/>
    </source>
</evidence>
<dbReference type="Pfam" id="PF01170">
    <property type="entry name" value="UPF0020"/>
    <property type="match status" value="1"/>
</dbReference>
<dbReference type="InterPro" id="IPR059073">
    <property type="entry name" value="TRMT11_N"/>
</dbReference>
<evidence type="ECO:0000259" key="3">
    <source>
        <dbReference type="Pfam" id="PF01170"/>
    </source>
</evidence>
<evidence type="ECO:0000313" key="6">
    <source>
        <dbReference type="Proteomes" id="UP000186804"/>
    </source>
</evidence>
<dbReference type="Proteomes" id="UP000186804">
    <property type="component" value="Unassembled WGS sequence"/>
</dbReference>
<dbReference type="GO" id="GO:0008168">
    <property type="term" value="F:methyltransferase activity"/>
    <property type="evidence" value="ECO:0007669"/>
    <property type="project" value="UniProtKB-KW"/>
</dbReference>
<gene>
    <name evidence="5" type="ORF">cand_033500</name>
</gene>
<keyword evidence="6" id="KW-1185">Reference proteome</keyword>
<dbReference type="PROSITE" id="PS00092">
    <property type="entry name" value="N6_MTASE"/>
    <property type="match status" value="1"/>
</dbReference>
<sequence>MPLYLAWFTLHHDYYEFRFDELESLAIIYGVDKHELWSEVSKNTSVGDNKETIRPEITDNGSPFIWVELPNDNVALQILGRSILIRGFIEVWSSGSNYNSVKSNLELPEIKNNYINRYLNESLEFSWYVRAIRKKLSRQEQVDRMNFFRFLFTGKEKVNLENPSIILVIFEEWKNMKTHEDDFSKINDNCNKLKNFQETTQSKNCELRRVYMGRAVGIQNWHNIKKKTPWWFKYTLNERPILGPTTLDNELSFIMCNIGKVKKNSIIFDPFCGTGGTLIAASHLGALCFGSDLDIRVLNGWSCSYINPHLIKSGILDESSSRSIFSNFIYYKLPLPEIIRMDVSSSILRYPFIDAIICDPPYGIRASSRTTKIEVMDESFNDITHFPTSKGFGYIHSVENIIYDMLIFASKYLVNNGRIVFLLPVILNEISTSIDKLYKDWNNIYNIEYHHLQTLGGGLGRLLICMTSKSKNYVQFTSK</sequence>
<dbReference type="InterPro" id="IPR000241">
    <property type="entry name" value="RlmKL-like_Mtase"/>
</dbReference>
<proteinExistence type="predicted"/>
<dbReference type="SUPFAM" id="SSF53335">
    <property type="entry name" value="S-adenosyl-L-methionine-dependent methyltransferases"/>
    <property type="match status" value="1"/>
</dbReference>
<dbReference type="Gene3D" id="3.40.50.150">
    <property type="entry name" value="Vaccinia Virus protein VP39"/>
    <property type="match status" value="1"/>
</dbReference>
<dbReference type="PRINTS" id="PR00507">
    <property type="entry name" value="N12N6MTFRASE"/>
</dbReference>
<dbReference type="PIRSF" id="PIRSF017259">
    <property type="entry name" value="tRNA_mtfrase_TRM11"/>
    <property type="match status" value="1"/>
</dbReference>
<dbReference type="Pfam" id="PF25904">
    <property type="entry name" value="Tmrp11_N"/>
    <property type="match status" value="1"/>
</dbReference>
<keyword evidence="2 5" id="KW-0808">Transferase</keyword>
<dbReference type="OrthoDB" id="296065at2759"/>
<feature type="domain" description="tRNA (guanine(10)-N(2))-methyltransferase TRMT11 N-terminal" evidence="4">
    <location>
        <begin position="59"/>
        <end position="177"/>
    </location>
</feature>
<reference evidence="5 6" key="1">
    <citation type="submission" date="2016-10" db="EMBL/GenBank/DDBJ databases">
        <title>Reductive evolution of mitochondrial metabolism and differential evolution of invasion-related proteins in Cryptosporidium.</title>
        <authorList>
            <person name="Liu S."/>
            <person name="Roellig D.M."/>
            <person name="Guo Y."/>
            <person name="Li N."/>
            <person name="Frace M.A."/>
            <person name="Tang K."/>
            <person name="Zhang L."/>
            <person name="Feng Y."/>
            <person name="Xiao L."/>
        </authorList>
    </citation>
    <scope>NUCLEOTIDE SEQUENCE [LARGE SCALE GENOMIC DNA]</scope>
    <source>
        <strain evidence="5">30847</strain>
    </source>
</reference>
<keyword evidence="1 5" id="KW-0489">Methyltransferase</keyword>
<comment type="caution">
    <text evidence="5">The sequence shown here is derived from an EMBL/GenBank/DDBJ whole genome shotgun (WGS) entry which is preliminary data.</text>
</comment>
<name>A0A1J4MYX4_9CRYT</name>
<dbReference type="GO" id="GO:0003676">
    <property type="term" value="F:nucleic acid binding"/>
    <property type="evidence" value="ECO:0007669"/>
    <property type="project" value="InterPro"/>
</dbReference>
<accession>A0A1J4MYX4</accession>
<dbReference type="VEuPathDB" id="CryptoDB:cand_033500"/>
<dbReference type="EMBL" id="LRBS01000002">
    <property type="protein sequence ID" value="OII78292.1"/>
    <property type="molecule type" value="Genomic_DNA"/>
</dbReference>
<dbReference type="PANTHER" id="PTHR13370:SF3">
    <property type="entry name" value="TRNA (GUANINE(10)-N2)-METHYLTRANSFERASE HOMOLOG"/>
    <property type="match status" value="1"/>
</dbReference>
<dbReference type="PANTHER" id="PTHR13370">
    <property type="entry name" value="RNA METHYLASE-RELATED"/>
    <property type="match status" value="1"/>
</dbReference>
<evidence type="ECO:0000256" key="1">
    <source>
        <dbReference type="ARBA" id="ARBA00022603"/>
    </source>
</evidence>
<dbReference type="GO" id="GO:0005737">
    <property type="term" value="C:cytoplasm"/>
    <property type="evidence" value="ECO:0007669"/>
    <property type="project" value="TreeGrafter"/>
</dbReference>